<dbReference type="EMBL" id="JBBMRA010000016">
    <property type="protein sequence ID" value="MEM5537541.1"/>
    <property type="molecule type" value="Genomic_DNA"/>
</dbReference>
<organism evidence="1 2">
    <name type="scientific">Neptuniibacter pectenicola</name>
    <dbReference type="NCBI Taxonomy" id="1806669"/>
    <lineage>
        <taxon>Bacteria</taxon>
        <taxon>Pseudomonadati</taxon>
        <taxon>Pseudomonadota</taxon>
        <taxon>Gammaproteobacteria</taxon>
        <taxon>Oceanospirillales</taxon>
        <taxon>Oceanospirillaceae</taxon>
        <taxon>Neptuniibacter</taxon>
    </lineage>
</organism>
<keyword evidence="2" id="KW-1185">Reference proteome</keyword>
<reference evidence="1 2" key="1">
    <citation type="submission" date="2024-03" db="EMBL/GenBank/DDBJ databases">
        <title>Community enrichment and isolation of bacterial strains for fucoidan degradation.</title>
        <authorList>
            <person name="Sichert A."/>
        </authorList>
    </citation>
    <scope>NUCLEOTIDE SEQUENCE [LARGE SCALE GENOMIC DNA]</scope>
    <source>
        <strain evidence="1 2">AS76</strain>
    </source>
</reference>
<sequence>MNRVIALLFFMLPVIAGAAERGMKVSDLSLGRCELREVIARKQFESTDRAAAIAEQTLPLLKELEVINSKGTVPNKPIKDQLSADDIGKFAELSQRLKSAQISQLMESRRERDLKVMERMVMIADRDYRWQEQPEEKDPDFIIYSAIQLLRFTVKDVNINAPTSSMCTLEYALHSLETEAIDKLNSGNAQLETAIKQFRSILAKYGMEKLDRSRLSKKELETVNDLMNGVIRPMQRHGDFIKDIENIKLMARASDITYESNKQDIAFSGGDISAIGATIQRRNKNNEFTENMQIALGLWIKINEKIPADIVNEWGNLKQ</sequence>
<name>A0ABU9TVS5_9GAMM</name>
<dbReference type="RefSeq" id="WP_342854867.1">
    <property type="nucleotide sequence ID" value="NZ_JBBMRA010000016.1"/>
</dbReference>
<evidence type="ECO:0000313" key="2">
    <source>
        <dbReference type="Proteomes" id="UP001449225"/>
    </source>
</evidence>
<gene>
    <name evidence="1" type="ORF">WNY58_14220</name>
</gene>
<protein>
    <submittedName>
        <fullName evidence="1">Uncharacterized protein</fullName>
    </submittedName>
</protein>
<comment type="caution">
    <text evidence="1">The sequence shown here is derived from an EMBL/GenBank/DDBJ whole genome shotgun (WGS) entry which is preliminary data.</text>
</comment>
<evidence type="ECO:0000313" key="1">
    <source>
        <dbReference type="EMBL" id="MEM5537541.1"/>
    </source>
</evidence>
<proteinExistence type="predicted"/>
<accession>A0ABU9TVS5</accession>
<dbReference type="Proteomes" id="UP001449225">
    <property type="component" value="Unassembled WGS sequence"/>
</dbReference>